<name>A0ABY8WW58_9BACT</name>
<evidence type="ECO:0000256" key="6">
    <source>
        <dbReference type="SAM" id="Coils"/>
    </source>
</evidence>
<keyword evidence="3 5" id="KW-0687">Ribonucleoprotein</keyword>
<protein>
    <recommendedName>
        <fullName evidence="4 5">Large ribosomal subunit protein uL29</fullName>
    </recommendedName>
</protein>
<evidence type="ECO:0000313" key="8">
    <source>
        <dbReference type="Proteomes" id="UP001177295"/>
    </source>
</evidence>
<evidence type="ECO:0000313" key="7">
    <source>
        <dbReference type="EMBL" id="WIO46087.1"/>
    </source>
</evidence>
<keyword evidence="6" id="KW-0175">Coiled coil</keyword>
<evidence type="ECO:0000256" key="2">
    <source>
        <dbReference type="ARBA" id="ARBA00022980"/>
    </source>
</evidence>
<evidence type="ECO:0000256" key="5">
    <source>
        <dbReference type="HAMAP-Rule" id="MF_00374"/>
    </source>
</evidence>
<dbReference type="EMBL" id="CP124550">
    <property type="protein sequence ID" value="WIO46087.1"/>
    <property type="molecule type" value="Genomic_DNA"/>
</dbReference>
<sequence>MADTKKTAKKADVVKTIDELRAELATKQQDLNDSRRSHKAGELVNPRVLGQIRKEIARLHTAIHAAELKEEQ</sequence>
<dbReference type="SUPFAM" id="SSF46561">
    <property type="entry name" value="Ribosomal protein L29 (L29p)"/>
    <property type="match status" value="1"/>
</dbReference>
<dbReference type="Pfam" id="PF00831">
    <property type="entry name" value="Ribosomal_L29"/>
    <property type="match status" value="1"/>
</dbReference>
<dbReference type="Gene3D" id="1.10.287.310">
    <property type="match status" value="1"/>
</dbReference>
<dbReference type="InterPro" id="IPR001854">
    <property type="entry name" value="Ribosomal_uL29"/>
</dbReference>
<keyword evidence="8" id="KW-1185">Reference proteome</keyword>
<evidence type="ECO:0000256" key="4">
    <source>
        <dbReference type="ARBA" id="ARBA00035204"/>
    </source>
</evidence>
<dbReference type="InterPro" id="IPR018254">
    <property type="entry name" value="Ribosomal_uL29_CS"/>
</dbReference>
<gene>
    <name evidence="5 7" type="primary">rpmC</name>
    <name evidence="7" type="ORF">SEML1_0466</name>
</gene>
<feature type="coiled-coil region" evidence="6">
    <location>
        <begin position="10"/>
        <end position="37"/>
    </location>
</feature>
<keyword evidence="2 5" id="KW-0689">Ribosomal protein</keyword>
<dbReference type="InterPro" id="IPR036049">
    <property type="entry name" value="Ribosomal_uL29_sf"/>
</dbReference>
<dbReference type="HAMAP" id="MF_00374">
    <property type="entry name" value="Ribosomal_uL29"/>
    <property type="match status" value="1"/>
</dbReference>
<comment type="similarity">
    <text evidence="1 5">Belongs to the universal ribosomal protein uL29 family.</text>
</comment>
<evidence type="ECO:0000256" key="3">
    <source>
        <dbReference type="ARBA" id="ARBA00023274"/>
    </source>
</evidence>
<proteinExistence type="inferred from homology"/>
<dbReference type="RefSeq" id="WP_376753638.1">
    <property type="nucleotide sequence ID" value="NZ_CP124550.1"/>
</dbReference>
<reference evidence="7 8" key="1">
    <citation type="journal article" date="2023" name="Cell">
        <title>Genetic manipulation of Patescibacteria provides mechanistic insights into microbial dark matter and the epibiotic lifestyle.</title>
        <authorList>
            <person name="Wang Y."/>
            <person name="Gallagher L.A."/>
            <person name="Andrade P.A."/>
            <person name="Liu A."/>
            <person name="Humphreys I.R."/>
            <person name="Turkarslan S."/>
            <person name="Cutler K.J."/>
            <person name="Arrieta-Ortiz M.L."/>
            <person name="Li Y."/>
            <person name="Radey M.C."/>
            <person name="McLean J.S."/>
            <person name="Cong Q."/>
            <person name="Baker D."/>
            <person name="Baliga N.S."/>
            <person name="Peterson S.B."/>
            <person name="Mougous J.D."/>
        </authorList>
    </citation>
    <scope>NUCLEOTIDE SEQUENCE [LARGE SCALE GENOMIC DNA]</scope>
    <source>
        <strain evidence="7 8">ML1</strain>
    </source>
</reference>
<accession>A0ABY8WW58</accession>
<dbReference type="PROSITE" id="PS00579">
    <property type="entry name" value="RIBOSOMAL_L29"/>
    <property type="match status" value="1"/>
</dbReference>
<dbReference type="NCBIfam" id="TIGR00012">
    <property type="entry name" value="L29"/>
    <property type="match status" value="1"/>
</dbReference>
<organism evidence="7 8">
    <name type="scientific">Candidatus Southlakia epibionticum</name>
    <dbReference type="NCBI Taxonomy" id="3043284"/>
    <lineage>
        <taxon>Bacteria</taxon>
        <taxon>Candidatus Saccharimonadota</taxon>
        <taxon>Candidatus Saccharimonadia</taxon>
        <taxon>Candidatus Saccharimonadales</taxon>
        <taxon>Candidatus Saccharimonadaceae</taxon>
        <taxon>Candidatus Southlakia</taxon>
    </lineage>
</organism>
<dbReference type="GO" id="GO:0005840">
    <property type="term" value="C:ribosome"/>
    <property type="evidence" value="ECO:0007669"/>
    <property type="project" value="UniProtKB-KW"/>
</dbReference>
<dbReference type="Proteomes" id="UP001177295">
    <property type="component" value="Chromosome"/>
</dbReference>
<evidence type="ECO:0000256" key="1">
    <source>
        <dbReference type="ARBA" id="ARBA00009254"/>
    </source>
</evidence>